<gene>
    <name evidence="2" type="ORF">JOF56_011642</name>
</gene>
<dbReference type="EMBL" id="JAGINW010000001">
    <property type="protein sequence ID" value="MBP2331257.1"/>
    <property type="molecule type" value="Genomic_DNA"/>
</dbReference>
<organism evidence="2 3">
    <name type="scientific">Kibdelosporangium banguiense</name>
    <dbReference type="NCBI Taxonomy" id="1365924"/>
    <lineage>
        <taxon>Bacteria</taxon>
        <taxon>Bacillati</taxon>
        <taxon>Actinomycetota</taxon>
        <taxon>Actinomycetes</taxon>
        <taxon>Pseudonocardiales</taxon>
        <taxon>Pseudonocardiaceae</taxon>
        <taxon>Kibdelosporangium</taxon>
    </lineage>
</organism>
<evidence type="ECO:0000313" key="2">
    <source>
        <dbReference type="EMBL" id="MBP2331257.1"/>
    </source>
</evidence>
<feature type="transmembrane region" description="Helical" evidence="1">
    <location>
        <begin position="27"/>
        <end position="49"/>
    </location>
</feature>
<feature type="transmembrane region" description="Helical" evidence="1">
    <location>
        <begin position="55"/>
        <end position="74"/>
    </location>
</feature>
<dbReference type="Proteomes" id="UP001519332">
    <property type="component" value="Unassembled WGS sequence"/>
</dbReference>
<reference evidence="2 3" key="1">
    <citation type="submission" date="2021-03" db="EMBL/GenBank/DDBJ databases">
        <title>Sequencing the genomes of 1000 actinobacteria strains.</title>
        <authorList>
            <person name="Klenk H.-P."/>
        </authorList>
    </citation>
    <scope>NUCLEOTIDE SEQUENCE [LARGE SCALE GENOMIC DNA]</scope>
    <source>
        <strain evidence="2 3">DSM 46670</strain>
    </source>
</reference>
<evidence type="ECO:0000256" key="1">
    <source>
        <dbReference type="SAM" id="Phobius"/>
    </source>
</evidence>
<accession>A0ABS4U3L4</accession>
<keyword evidence="1" id="KW-0472">Membrane</keyword>
<protein>
    <submittedName>
        <fullName evidence="2">Uncharacterized protein</fullName>
    </submittedName>
</protein>
<keyword evidence="3" id="KW-1185">Reference proteome</keyword>
<keyword evidence="1" id="KW-0812">Transmembrane</keyword>
<keyword evidence="1" id="KW-1133">Transmembrane helix</keyword>
<comment type="caution">
    <text evidence="2">The sequence shown here is derived from an EMBL/GenBank/DDBJ whole genome shotgun (WGS) entry which is preliminary data.</text>
</comment>
<dbReference type="RefSeq" id="WP_209647872.1">
    <property type="nucleotide sequence ID" value="NZ_JAGINW010000001.1"/>
</dbReference>
<proteinExistence type="predicted"/>
<sequence length="154" mass="16267">MSAQHTRHDRHLMWTQLGDLWEQVQGYLAMLAVTIVTGGGAVLFGLAVARTAGKAPALTFTTLLGLGLVAFVAWRWRVAGRRNATLTDEQVAEHARAVVARSLALIDAPPGYAEVWDRHAGCKVCSQCGAPVAAEPCPTHGPAATDAAAQETQA</sequence>
<evidence type="ECO:0000313" key="3">
    <source>
        <dbReference type="Proteomes" id="UP001519332"/>
    </source>
</evidence>
<name>A0ABS4U3L4_9PSEU</name>